<comment type="caution">
    <text evidence="2">The sequence shown here is derived from an EMBL/GenBank/DDBJ whole genome shotgun (WGS) entry which is preliminary data.</text>
</comment>
<feature type="region of interest" description="Disordered" evidence="1">
    <location>
        <begin position="58"/>
        <end position="83"/>
    </location>
</feature>
<accession>A0A2A3LCN7</accession>
<dbReference type="EMBL" id="LBGZ01000041">
    <property type="protein sequence ID" value="PBJ38396.1"/>
    <property type="molecule type" value="Genomic_DNA"/>
</dbReference>
<evidence type="ECO:0000256" key="1">
    <source>
        <dbReference type="SAM" id="MobiDB-lite"/>
    </source>
</evidence>
<protein>
    <submittedName>
        <fullName evidence="2">Uncharacterized protein</fullName>
    </submittedName>
</protein>
<dbReference type="RefSeq" id="WP_084024098.1">
    <property type="nucleotide sequence ID" value="NZ_BDNJ01000084.1"/>
</dbReference>
<organism evidence="2 3">
    <name type="scientific">Mycobacterium avium subsp. hominissuis</name>
    <dbReference type="NCBI Taxonomy" id="439334"/>
    <lineage>
        <taxon>Bacteria</taxon>
        <taxon>Bacillati</taxon>
        <taxon>Actinomycetota</taxon>
        <taxon>Actinomycetes</taxon>
        <taxon>Mycobacteriales</taxon>
        <taxon>Mycobacteriaceae</taxon>
        <taxon>Mycobacterium</taxon>
        <taxon>Mycobacterium avium complex (MAC)</taxon>
    </lineage>
</organism>
<name>A0A2A3LCN7_MYCAV</name>
<feature type="compositionally biased region" description="Basic and acidic residues" evidence="1">
    <location>
        <begin position="58"/>
        <end position="69"/>
    </location>
</feature>
<reference evidence="2 3" key="1">
    <citation type="journal article" date="2017" name="Genome Biol. Evol.">
        <title>Population Structure and Local Adaptation of MAC Lung Disease Agent Mycobacterium avium subsp. hominissuis.</title>
        <authorList>
            <person name="Yano H."/>
            <person name="Iwamoto T."/>
            <person name="Nishiuchi Y."/>
            <person name="Nakajima C."/>
            <person name="Starkova D.A."/>
            <person name="Mokrousov I."/>
            <person name="Narvskaya O."/>
            <person name="Yoshida S."/>
            <person name="Arikawa K."/>
            <person name="Nakanishi N."/>
            <person name="Osaki K."/>
            <person name="Nakagawa I."/>
            <person name="Ato M."/>
            <person name="Suzuki Y."/>
            <person name="Maruyama F."/>
        </authorList>
    </citation>
    <scope>NUCLEOTIDE SEQUENCE [LARGE SCALE GENOMIC DNA]</scope>
    <source>
        <strain evidence="2 3">OCU466</strain>
    </source>
</reference>
<dbReference type="AlphaFoldDB" id="A0A2A3LCN7"/>
<sequence length="142" mass="15947">MVSFSERDHMRDALRVALALAPAPNGFTVAEFTAKVYALAGHDRTGHSIRQTAYDPRKLRGKPLVDKPGRSPQLPRLAASGTHDRRRLALRDQGIAPILAGVRTPMGRQRTHWTRVDRDYERIRIDMQTLFTDLAIEIPLAA</sequence>
<dbReference type="Proteomes" id="UP000218842">
    <property type="component" value="Unassembled WGS sequence"/>
</dbReference>
<gene>
    <name evidence="2" type="ORF">XV03_04855</name>
</gene>
<evidence type="ECO:0000313" key="3">
    <source>
        <dbReference type="Proteomes" id="UP000218842"/>
    </source>
</evidence>
<evidence type="ECO:0000313" key="2">
    <source>
        <dbReference type="EMBL" id="PBJ38396.1"/>
    </source>
</evidence>
<proteinExistence type="predicted"/>